<dbReference type="GO" id="GO:0008757">
    <property type="term" value="F:S-adenosylmethionine-dependent methyltransferase activity"/>
    <property type="evidence" value="ECO:0007669"/>
    <property type="project" value="InterPro"/>
</dbReference>
<evidence type="ECO:0000256" key="1">
    <source>
        <dbReference type="ARBA" id="ARBA00008361"/>
    </source>
</evidence>
<dbReference type="InterPro" id="IPR051052">
    <property type="entry name" value="Diverse_substrate_MTase"/>
</dbReference>
<evidence type="ECO:0000313" key="6">
    <source>
        <dbReference type="Proteomes" id="UP000231194"/>
    </source>
</evidence>
<dbReference type="InterPro" id="IPR013216">
    <property type="entry name" value="Methyltransf_11"/>
</dbReference>
<dbReference type="EMBL" id="PGVG01000036">
    <property type="protein sequence ID" value="PJG51470.1"/>
    <property type="molecule type" value="Genomic_DNA"/>
</dbReference>
<dbReference type="Proteomes" id="UP000231194">
    <property type="component" value="Unassembled WGS sequence"/>
</dbReference>
<accession>A0A2M8R106</accession>
<proteinExistence type="inferred from homology"/>
<reference evidence="5 6" key="1">
    <citation type="submission" date="2017-11" db="EMBL/GenBank/DDBJ databases">
        <title>Bradyrhizobium forestalis sp. nov., an efficient nitrogen-fixing bacterium isolated from nodules of forest legume species in the Amazon.</title>
        <authorList>
            <person name="Costa E.M."/>
            <person name="Guimaraes A."/>
            <person name="Carvalho T.S."/>
            <person name="Rodrigues T.L."/>
            <person name="Ribeiro P.R.A."/>
            <person name="Lebbe L."/>
            <person name="Willems A."/>
            <person name="Moreira F.M.S."/>
        </authorList>
    </citation>
    <scope>NUCLEOTIDE SEQUENCE [LARGE SCALE GENOMIC DNA]</scope>
    <source>
        <strain evidence="5 6">INPA54B</strain>
    </source>
</reference>
<evidence type="ECO:0000259" key="4">
    <source>
        <dbReference type="Pfam" id="PF08241"/>
    </source>
</evidence>
<sequence length="271" mass="30502">MVQPEANVVIFMTCSALSNLGNFTNSASYYGDRPRYDPKVLDMLSLLIRNCFPNPAVADVGAGTGLLTRELAARAFAGTAIEPNDTMRQEGIRHSESGFPFRWLHGSGEATGLADQSIDWLLMGNAFHWTDMDAALREFRRVLTPGGFFTPIWVMLDTEYDPTVQSIDHLLSETVPSFSRHSDVVLEFINNLGAATSDFSEHRIFLDSRHSEVMSKDRYLNMWRSRNDLQSALNAQEWDSAIQRISGLLIEDRVVLKLRTYTWIFGQGVSD</sequence>
<evidence type="ECO:0000313" key="5">
    <source>
        <dbReference type="EMBL" id="PJG51470.1"/>
    </source>
</evidence>
<evidence type="ECO:0000256" key="3">
    <source>
        <dbReference type="ARBA" id="ARBA00022679"/>
    </source>
</evidence>
<keyword evidence="3" id="KW-0808">Transferase</keyword>
<gene>
    <name evidence="5" type="ORF">CVM73_30770</name>
</gene>
<dbReference type="InterPro" id="IPR029063">
    <property type="entry name" value="SAM-dependent_MTases_sf"/>
</dbReference>
<organism evidence="5 6">
    <name type="scientific">Bradyrhizobium forestalis</name>
    <dbReference type="NCBI Taxonomy" id="1419263"/>
    <lineage>
        <taxon>Bacteria</taxon>
        <taxon>Pseudomonadati</taxon>
        <taxon>Pseudomonadota</taxon>
        <taxon>Alphaproteobacteria</taxon>
        <taxon>Hyphomicrobiales</taxon>
        <taxon>Nitrobacteraceae</taxon>
        <taxon>Bradyrhizobium</taxon>
    </lineage>
</organism>
<comment type="caution">
    <text evidence="5">The sequence shown here is derived from an EMBL/GenBank/DDBJ whole genome shotgun (WGS) entry which is preliminary data.</text>
</comment>
<keyword evidence="6" id="KW-1185">Reference proteome</keyword>
<feature type="domain" description="Methyltransferase type 11" evidence="4">
    <location>
        <begin position="59"/>
        <end position="149"/>
    </location>
</feature>
<dbReference type="PANTHER" id="PTHR44942:SF4">
    <property type="entry name" value="METHYLTRANSFERASE TYPE 11 DOMAIN-CONTAINING PROTEIN"/>
    <property type="match status" value="1"/>
</dbReference>
<dbReference type="AlphaFoldDB" id="A0A2M8R106"/>
<dbReference type="Pfam" id="PF08241">
    <property type="entry name" value="Methyltransf_11"/>
    <property type="match status" value="1"/>
</dbReference>
<dbReference type="SUPFAM" id="SSF53335">
    <property type="entry name" value="S-adenosyl-L-methionine-dependent methyltransferases"/>
    <property type="match status" value="1"/>
</dbReference>
<dbReference type="PANTHER" id="PTHR44942">
    <property type="entry name" value="METHYLTRANSF_11 DOMAIN-CONTAINING PROTEIN"/>
    <property type="match status" value="1"/>
</dbReference>
<keyword evidence="2" id="KW-0489">Methyltransferase</keyword>
<comment type="similarity">
    <text evidence="1">Belongs to the methyltransferase superfamily.</text>
</comment>
<dbReference type="GO" id="GO:0032259">
    <property type="term" value="P:methylation"/>
    <property type="evidence" value="ECO:0007669"/>
    <property type="project" value="UniProtKB-KW"/>
</dbReference>
<name>A0A2M8R106_9BRAD</name>
<dbReference type="Gene3D" id="3.40.50.150">
    <property type="entry name" value="Vaccinia Virus protein VP39"/>
    <property type="match status" value="1"/>
</dbReference>
<protein>
    <recommendedName>
        <fullName evidence="4">Methyltransferase type 11 domain-containing protein</fullName>
    </recommendedName>
</protein>
<evidence type="ECO:0000256" key="2">
    <source>
        <dbReference type="ARBA" id="ARBA00022603"/>
    </source>
</evidence>
<dbReference type="CDD" id="cd02440">
    <property type="entry name" value="AdoMet_MTases"/>
    <property type="match status" value="1"/>
</dbReference>